<keyword evidence="1 3" id="KW-1015">Disulfide bond</keyword>
<dbReference type="InterPro" id="IPR036772">
    <property type="entry name" value="SRCR-like_dom_sf"/>
</dbReference>
<evidence type="ECO:0000256" key="1">
    <source>
        <dbReference type="ARBA" id="ARBA00023157"/>
    </source>
</evidence>
<dbReference type="Pfam" id="PF00530">
    <property type="entry name" value="SRCR"/>
    <property type="match status" value="1"/>
</dbReference>
<feature type="domain" description="SRCR" evidence="5">
    <location>
        <begin position="182"/>
        <end position="281"/>
    </location>
</feature>
<dbReference type="Gene3D" id="3.10.250.10">
    <property type="entry name" value="SRCR-like domain"/>
    <property type="match status" value="1"/>
</dbReference>
<proteinExistence type="predicted"/>
<feature type="compositionally biased region" description="Polar residues" evidence="4">
    <location>
        <begin position="144"/>
        <end position="168"/>
    </location>
</feature>
<evidence type="ECO:0000256" key="3">
    <source>
        <dbReference type="PROSITE-ProRule" id="PRU00196"/>
    </source>
</evidence>
<sequence length="285" mass="29596">MSGGQQQSQSSDTSADTTPMQQPRTDRQGCTDAVSPNPMYGSGEDATPMEQGPNPLYIPGKVRSGSVGKDGSRQPPVENGAIGKVGSVGKDGPPGPPGEKGASGSVGKDGPPGPFGPRGKMGHVRPDGPNGSSPNDELCEAPGQETTTQYGMPQFSSPLYRDQGSQQPMPDLQTAAMDTNGIRLVGGCWSSKGRNEVYHDGQWGTVCDDKFDINDAHVVCRQLGYRGAAKARYDAVGAGSGPIWLDDLACGGTETNIGHCSHNGWGTHDCQHSEDAGVVCLDGLI</sequence>
<evidence type="ECO:0000313" key="6">
    <source>
        <dbReference type="Proteomes" id="UP000001554"/>
    </source>
</evidence>
<dbReference type="SUPFAM" id="SSF56487">
    <property type="entry name" value="SRCR-like"/>
    <property type="match status" value="1"/>
</dbReference>
<dbReference type="FunFam" id="3.10.250.10:FF:000011">
    <property type="entry name" value="Scavenger receptor class A member 5"/>
    <property type="match status" value="1"/>
</dbReference>
<dbReference type="PANTHER" id="PTHR48071:SF18">
    <property type="entry name" value="DELETED IN MALIGNANT BRAIN TUMORS 1 PROTEIN-RELATED"/>
    <property type="match status" value="1"/>
</dbReference>
<dbReference type="PANTHER" id="PTHR48071">
    <property type="entry name" value="SRCR DOMAIN-CONTAINING PROTEIN"/>
    <property type="match status" value="1"/>
</dbReference>
<gene>
    <name evidence="7" type="primary">LOC118415460</name>
</gene>
<keyword evidence="6" id="KW-1185">Reference proteome</keyword>
<dbReference type="SMART" id="SM00202">
    <property type="entry name" value="SR"/>
    <property type="match status" value="1"/>
</dbReference>
<name>A0A9J7L4K6_BRAFL</name>
<dbReference type="GeneID" id="118415460"/>
<feature type="disulfide bond" evidence="3">
    <location>
        <begin position="250"/>
        <end position="260"/>
    </location>
</feature>
<dbReference type="PRINTS" id="PR00258">
    <property type="entry name" value="SPERACTRCPTR"/>
</dbReference>
<evidence type="ECO:0000313" key="7">
    <source>
        <dbReference type="RefSeq" id="XP_035675997.1"/>
    </source>
</evidence>
<dbReference type="KEGG" id="bfo:118415460"/>
<dbReference type="PROSITE" id="PS50287">
    <property type="entry name" value="SRCR_2"/>
    <property type="match status" value="1"/>
</dbReference>
<dbReference type="InterPro" id="IPR001190">
    <property type="entry name" value="SRCR"/>
</dbReference>
<dbReference type="OMA" id="WILPWTW"/>
<dbReference type="PROSITE" id="PS00420">
    <property type="entry name" value="SRCR_1"/>
    <property type="match status" value="1"/>
</dbReference>
<dbReference type="Proteomes" id="UP000001554">
    <property type="component" value="Chromosome 5"/>
</dbReference>
<comment type="caution">
    <text evidence="3">Lacks conserved residue(s) required for the propagation of feature annotation.</text>
</comment>
<keyword evidence="2" id="KW-0325">Glycoprotein</keyword>
<reference evidence="7" key="2">
    <citation type="submission" date="2025-08" db="UniProtKB">
        <authorList>
            <consortium name="RefSeq"/>
        </authorList>
    </citation>
    <scope>IDENTIFICATION</scope>
    <source>
        <strain evidence="7">S238N-H82</strain>
        <tissue evidence="7">Testes</tissue>
    </source>
</reference>
<feature type="region of interest" description="Disordered" evidence="4">
    <location>
        <begin position="1"/>
        <end position="172"/>
    </location>
</feature>
<feature type="compositionally biased region" description="Polar residues" evidence="4">
    <location>
        <begin position="12"/>
        <end position="23"/>
    </location>
</feature>
<accession>A0A9J7L4K6</accession>
<protein>
    <submittedName>
        <fullName evidence="7">Scavenger receptor class A member 5-like</fullName>
    </submittedName>
</protein>
<evidence type="ECO:0000256" key="2">
    <source>
        <dbReference type="ARBA" id="ARBA00023180"/>
    </source>
</evidence>
<dbReference type="GO" id="GO:0016020">
    <property type="term" value="C:membrane"/>
    <property type="evidence" value="ECO:0007669"/>
    <property type="project" value="InterPro"/>
</dbReference>
<dbReference type="RefSeq" id="XP_035675997.1">
    <property type="nucleotide sequence ID" value="XM_035820104.1"/>
</dbReference>
<feature type="compositionally biased region" description="Low complexity" evidence="4">
    <location>
        <begin position="1"/>
        <end position="11"/>
    </location>
</feature>
<evidence type="ECO:0000256" key="4">
    <source>
        <dbReference type="SAM" id="MobiDB-lite"/>
    </source>
</evidence>
<organism evidence="6 7">
    <name type="scientific">Branchiostoma floridae</name>
    <name type="common">Florida lancelet</name>
    <name type="synonym">Amphioxus</name>
    <dbReference type="NCBI Taxonomy" id="7739"/>
    <lineage>
        <taxon>Eukaryota</taxon>
        <taxon>Metazoa</taxon>
        <taxon>Chordata</taxon>
        <taxon>Cephalochordata</taxon>
        <taxon>Leptocardii</taxon>
        <taxon>Amphioxiformes</taxon>
        <taxon>Branchiostomatidae</taxon>
        <taxon>Branchiostoma</taxon>
    </lineage>
</organism>
<dbReference type="OrthoDB" id="536948at2759"/>
<reference evidence="6" key="1">
    <citation type="journal article" date="2020" name="Nat. Ecol. Evol.">
        <title>Deeply conserved synteny resolves early events in vertebrate evolution.</title>
        <authorList>
            <person name="Simakov O."/>
            <person name="Marletaz F."/>
            <person name="Yue J.X."/>
            <person name="O'Connell B."/>
            <person name="Jenkins J."/>
            <person name="Brandt A."/>
            <person name="Calef R."/>
            <person name="Tung C.H."/>
            <person name="Huang T.K."/>
            <person name="Schmutz J."/>
            <person name="Satoh N."/>
            <person name="Yu J.K."/>
            <person name="Putnam N.H."/>
            <person name="Green R.E."/>
            <person name="Rokhsar D.S."/>
        </authorList>
    </citation>
    <scope>NUCLEOTIDE SEQUENCE [LARGE SCALE GENOMIC DNA]</scope>
    <source>
        <strain evidence="6">S238N-H82</strain>
    </source>
</reference>
<evidence type="ECO:0000259" key="5">
    <source>
        <dbReference type="PROSITE" id="PS50287"/>
    </source>
</evidence>
<dbReference type="AlphaFoldDB" id="A0A9J7L4K6"/>